<dbReference type="RefSeq" id="WP_108985134.1">
    <property type="nucleotide sequence ID" value="NZ_BFBR01000005.1"/>
</dbReference>
<accession>A0A2P2EB36</accession>
<dbReference type="EMBL" id="BFBR01000005">
    <property type="protein sequence ID" value="GBF58286.1"/>
    <property type="molecule type" value="Genomic_DNA"/>
</dbReference>
<name>A0A2P2EB36_9PROT</name>
<evidence type="ECO:0008006" key="3">
    <source>
        <dbReference type="Google" id="ProtNLM"/>
    </source>
</evidence>
<dbReference type="Proteomes" id="UP000245086">
    <property type="component" value="Unassembled WGS sequence"/>
</dbReference>
<gene>
    <name evidence="1" type="ORF">PbB2_01959</name>
</gene>
<dbReference type="Pfam" id="PF00702">
    <property type="entry name" value="Hydrolase"/>
    <property type="match status" value="1"/>
</dbReference>
<dbReference type="PANTHER" id="PTHR43611">
    <property type="entry name" value="ALPHA-D-GLUCOSE 1-PHOSPHATE PHOSPHATASE"/>
    <property type="match status" value="1"/>
</dbReference>
<dbReference type="OrthoDB" id="9807742at2"/>
<evidence type="ECO:0000313" key="2">
    <source>
        <dbReference type="Proteomes" id="UP000245086"/>
    </source>
</evidence>
<protein>
    <recommendedName>
        <fullName evidence="3">Alpha-D-glucose 1-phosphate phosphatase YihX</fullName>
    </recommendedName>
</protein>
<proteinExistence type="predicted"/>
<dbReference type="InterPro" id="IPR006439">
    <property type="entry name" value="HAD-SF_hydro_IA"/>
</dbReference>
<dbReference type="SUPFAM" id="SSF56784">
    <property type="entry name" value="HAD-like"/>
    <property type="match status" value="1"/>
</dbReference>
<dbReference type="SFLD" id="SFLDG01129">
    <property type="entry name" value="C1.5:_HAD__Beta-PGM__Phosphata"/>
    <property type="match status" value="1"/>
</dbReference>
<dbReference type="NCBIfam" id="TIGR01509">
    <property type="entry name" value="HAD-SF-IA-v3"/>
    <property type="match status" value="1"/>
</dbReference>
<dbReference type="PANTHER" id="PTHR43611:SF3">
    <property type="entry name" value="FLAVIN MONONUCLEOTIDE HYDROLASE 1, CHLOROPLATIC"/>
    <property type="match status" value="1"/>
</dbReference>
<dbReference type="InterPro" id="IPR036412">
    <property type="entry name" value="HAD-like_sf"/>
</dbReference>
<comment type="caution">
    <text evidence="1">The sequence shown here is derived from an EMBL/GenBank/DDBJ whole genome shotgun (WGS) entry which is preliminary data.</text>
</comment>
<dbReference type="SFLD" id="SFLDS00003">
    <property type="entry name" value="Haloacid_Dehalogenase"/>
    <property type="match status" value="1"/>
</dbReference>
<reference evidence="1 2" key="1">
    <citation type="journal article" date="2018" name="Genome Announc.">
        <title>Draft Genome Sequence of "Candidatus Phycosocius bacilliformis," an Alphaproteobacterial Ectosymbiont of the Hydrocarbon-Producing Green Alga Botryococcus braunii.</title>
        <authorList>
            <person name="Tanabe Y."/>
            <person name="Yamaguchi H."/>
            <person name="Watanabe M.M."/>
        </authorList>
    </citation>
    <scope>NUCLEOTIDE SEQUENCE [LARGE SCALE GENOMIC DNA]</scope>
    <source>
        <strain evidence="1 2">BOTRYCO-2</strain>
    </source>
</reference>
<dbReference type="AlphaFoldDB" id="A0A2P2EB36"/>
<evidence type="ECO:0000313" key="1">
    <source>
        <dbReference type="EMBL" id="GBF58286.1"/>
    </source>
</evidence>
<dbReference type="Gene3D" id="3.40.50.1000">
    <property type="entry name" value="HAD superfamily/HAD-like"/>
    <property type="match status" value="1"/>
</dbReference>
<dbReference type="InterPro" id="IPR023214">
    <property type="entry name" value="HAD_sf"/>
</dbReference>
<organism evidence="1 2">
    <name type="scientific">Candidatus Phycosocius bacilliformis</name>
    <dbReference type="NCBI Taxonomy" id="1445552"/>
    <lineage>
        <taxon>Bacteria</taxon>
        <taxon>Pseudomonadati</taxon>
        <taxon>Pseudomonadota</taxon>
        <taxon>Alphaproteobacteria</taxon>
        <taxon>Caulobacterales</taxon>
        <taxon>Caulobacterales incertae sedis</taxon>
        <taxon>Candidatus Phycosocius</taxon>
    </lineage>
</organism>
<keyword evidence="2" id="KW-1185">Reference proteome</keyword>
<sequence>MPAPVCAVLFDYGNVLVGWSPRQLYARLIPDQDRLDYFLTHVCPMSWHMLHDEGTPMDVTIPARQAAFPDFADEIAAWKTGFADMITGEITGSTQLVSELAAANIPQYVLTNMPTEMVQTCFGPFDFPRHFADIIVSGDEKTAKPGQRIFDISLARMGNLNPEDVFFTDDSPANIEAAHSLGFKTHLFTDPNALRQAMRDAGLPV</sequence>